<evidence type="ECO:0000256" key="3">
    <source>
        <dbReference type="ARBA" id="ARBA00023004"/>
    </source>
</evidence>
<dbReference type="SUPFAM" id="SSF46626">
    <property type="entry name" value="Cytochrome c"/>
    <property type="match status" value="2"/>
</dbReference>
<dbReference type="Proteomes" id="UP000317155">
    <property type="component" value="Unassembled WGS sequence"/>
</dbReference>
<accession>A0A550JB66</accession>
<dbReference type="Gene3D" id="1.10.760.10">
    <property type="entry name" value="Cytochrome c-like domain"/>
    <property type="match status" value="2"/>
</dbReference>
<dbReference type="GO" id="GO:0046872">
    <property type="term" value="F:metal ion binding"/>
    <property type="evidence" value="ECO:0007669"/>
    <property type="project" value="UniProtKB-KW"/>
</dbReference>
<keyword evidence="3 4" id="KW-0408">Iron</keyword>
<proteinExistence type="predicted"/>
<dbReference type="GO" id="GO:0020037">
    <property type="term" value="F:heme binding"/>
    <property type="evidence" value="ECO:0007669"/>
    <property type="project" value="InterPro"/>
</dbReference>
<dbReference type="PROSITE" id="PS51007">
    <property type="entry name" value="CYTC"/>
    <property type="match status" value="1"/>
</dbReference>
<dbReference type="GO" id="GO:0009055">
    <property type="term" value="F:electron transfer activity"/>
    <property type="evidence" value="ECO:0007669"/>
    <property type="project" value="InterPro"/>
</dbReference>
<dbReference type="OrthoDB" id="5518603at2"/>
<feature type="domain" description="Cytochrome c" evidence="6">
    <location>
        <begin position="146"/>
        <end position="262"/>
    </location>
</feature>
<evidence type="ECO:0000313" key="7">
    <source>
        <dbReference type="EMBL" id="TRO80509.1"/>
    </source>
</evidence>
<dbReference type="InterPro" id="IPR009056">
    <property type="entry name" value="Cyt_c-like_dom"/>
</dbReference>
<keyword evidence="8" id="KW-1185">Reference proteome</keyword>
<keyword evidence="2 4" id="KW-0479">Metal-binding</keyword>
<sequence length="272" mass="30297">MVARLALLILCWLIPGAVLAAEPRCLSCHAVHYAELGGCRDCHRGDPRSSRLEIAHFGLIPARYSHFRMPDSGLVERGGKRIDETGCRRCHVIGGRGNRLATDLDRSVQTSTPQELAESIRRPVLFMPDFHWSEPHLDEVINALFAAGKDGKSVEDELPRIVHFEVEGTAEENPFVKHCGSCHRVLTAAAGGLGSSDYAPNLSGLLTPFFPVEYRENEPFNRDNLKKYLDNPRQTRALTRMAPVPLKEEDYRKLLDVIAEDVSTIPPEPTLP</sequence>
<organism evidence="7 8">
    <name type="scientific">Trichloromonas acetexigens</name>
    <dbReference type="NCBI Taxonomy" id="38815"/>
    <lineage>
        <taxon>Bacteria</taxon>
        <taxon>Pseudomonadati</taxon>
        <taxon>Thermodesulfobacteriota</taxon>
        <taxon>Desulfuromonadia</taxon>
        <taxon>Desulfuromonadales</taxon>
        <taxon>Trichloromonadaceae</taxon>
        <taxon>Trichloromonas</taxon>
    </lineage>
</organism>
<reference evidence="7 8" key="1">
    <citation type="submission" date="2019-07" db="EMBL/GenBank/DDBJ databases">
        <title>Insights of Desulfuromonas acetexigens electromicrobiology.</title>
        <authorList>
            <person name="Katuri K."/>
            <person name="Sapireddy V."/>
            <person name="Shaw D.R."/>
            <person name="Saikaly P."/>
        </authorList>
    </citation>
    <scope>NUCLEOTIDE SEQUENCE [LARGE SCALE GENOMIC DNA]</scope>
    <source>
        <strain evidence="7 8">2873</strain>
    </source>
</reference>
<name>A0A550JB66_9BACT</name>
<dbReference type="InterPro" id="IPR036280">
    <property type="entry name" value="Multihaem_cyt_sf"/>
</dbReference>
<evidence type="ECO:0000256" key="5">
    <source>
        <dbReference type="SAM" id="SignalP"/>
    </source>
</evidence>
<dbReference type="SUPFAM" id="SSF48695">
    <property type="entry name" value="Multiheme cytochromes"/>
    <property type="match status" value="1"/>
</dbReference>
<evidence type="ECO:0000259" key="6">
    <source>
        <dbReference type="PROSITE" id="PS51007"/>
    </source>
</evidence>
<dbReference type="AlphaFoldDB" id="A0A550JB66"/>
<protein>
    <submittedName>
        <fullName evidence="7">Cytochrome c</fullName>
    </submittedName>
</protein>
<comment type="caution">
    <text evidence="7">The sequence shown here is derived from an EMBL/GenBank/DDBJ whole genome shotgun (WGS) entry which is preliminary data.</text>
</comment>
<evidence type="ECO:0000256" key="4">
    <source>
        <dbReference type="PROSITE-ProRule" id="PRU00433"/>
    </source>
</evidence>
<evidence type="ECO:0000313" key="8">
    <source>
        <dbReference type="Proteomes" id="UP000317155"/>
    </source>
</evidence>
<keyword evidence="5" id="KW-0732">Signal</keyword>
<evidence type="ECO:0000256" key="2">
    <source>
        <dbReference type="ARBA" id="ARBA00022723"/>
    </source>
</evidence>
<feature type="signal peptide" evidence="5">
    <location>
        <begin position="1"/>
        <end position="20"/>
    </location>
</feature>
<dbReference type="EMBL" id="VJVV01000007">
    <property type="protein sequence ID" value="TRO80509.1"/>
    <property type="molecule type" value="Genomic_DNA"/>
</dbReference>
<gene>
    <name evidence="7" type="ORF">FL622_10440</name>
</gene>
<evidence type="ECO:0000256" key="1">
    <source>
        <dbReference type="ARBA" id="ARBA00022617"/>
    </source>
</evidence>
<dbReference type="InterPro" id="IPR036909">
    <property type="entry name" value="Cyt_c-like_dom_sf"/>
</dbReference>
<dbReference type="RefSeq" id="WP_092058049.1">
    <property type="nucleotide sequence ID" value="NZ_FOJJ01000039.1"/>
</dbReference>
<keyword evidence="1 4" id="KW-0349">Heme</keyword>
<dbReference type="NCBIfam" id="NF040971">
    <property type="entry name" value="cytc_ExtS"/>
    <property type="match status" value="1"/>
</dbReference>
<feature type="chain" id="PRO_5022147078" evidence="5">
    <location>
        <begin position="21"/>
        <end position="272"/>
    </location>
</feature>